<evidence type="ECO:0000256" key="1">
    <source>
        <dbReference type="SAM" id="MobiDB-lite"/>
    </source>
</evidence>
<organism evidence="2 3">
    <name type="scientific">Epichloe festucae (strain Fl1)</name>
    <dbReference type="NCBI Taxonomy" id="877507"/>
    <lineage>
        <taxon>Eukaryota</taxon>
        <taxon>Fungi</taxon>
        <taxon>Dikarya</taxon>
        <taxon>Ascomycota</taxon>
        <taxon>Pezizomycotina</taxon>
        <taxon>Sordariomycetes</taxon>
        <taxon>Hypocreomycetidae</taxon>
        <taxon>Hypocreales</taxon>
        <taxon>Clavicipitaceae</taxon>
        <taxon>Epichloe</taxon>
    </lineage>
</organism>
<dbReference type="CDD" id="cd22997">
    <property type="entry name" value="GT_LH"/>
    <property type="match status" value="1"/>
</dbReference>
<accession>A0A7S9PU38</accession>
<name>A0A7S9PU38_EPIFF</name>
<feature type="region of interest" description="Disordered" evidence="1">
    <location>
        <begin position="282"/>
        <end position="308"/>
    </location>
</feature>
<dbReference type="PANTHER" id="PTHR36587:SF2">
    <property type="entry name" value="EXPRESSION SITE-ASSOCIATED GENE 3 (ESAG3)-LIKE PROTEIN"/>
    <property type="match status" value="1"/>
</dbReference>
<evidence type="ECO:0000313" key="2">
    <source>
        <dbReference type="EMBL" id="QPG96736.1"/>
    </source>
</evidence>
<keyword evidence="3" id="KW-1185">Reference proteome</keyword>
<evidence type="ECO:0000313" key="3">
    <source>
        <dbReference type="Proteomes" id="UP000594364"/>
    </source>
</evidence>
<dbReference type="OrthoDB" id="422736at2759"/>
<protein>
    <submittedName>
        <fullName evidence="2">Uncharacterized protein</fullName>
    </submittedName>
</protein>
<feature type="compositionally biased region" description="Low complexity" evidence="1">
    <location>
        <begin position="55"/>
        <end position="64"/>
    </location>
</feature>
<feature type="compositionally biased region" description="Basic and acidic residues" evidence="1">
    <location>
        <begin position="45"/>
        <end position="54"/>
    </location>
</feature>
<dbReference type="AlphaFoldDB" id="A0A7S9PU38"/>
<proteinExistence type="predicted"/>
<dbReference type="Proteomes" id="UP000594364">
    <property type="component" value="Chromosome 2"/>
</dbReference>
<reference evidence="2 3" key="1">
    <citation type="journal article" date="2018" name="PLoS Genet.">
        <title>Repeat elements organise 3D genome structure and mediate transcription in the filamentous fungus Epichloe festucae.</title>
        <authorList>
            <person name="Winter D.J."/>
            <person name="Ganley A.R.D."/>
            <person name="Young C.A."/>
            <person name="Liachko I."/>
            <person name="Schardl C.L."/>
            <person name="Dupont P.Y."/>
            <person name="Berry D."/>
            <person name="Ram A."/>
            <person name="Scott B."/>
            <person name="Cox M.P."/>
        </authorList>
    </citation>
    <scope>NUCLEOTIDE SEQUENCE [LARGE SCALE GENOMIC DNA]</scope>
    <source>
        <strain evidence="2 3">Fl1</strain>
    </source>
</reference>
<gene>
    <name evidence="2" type="ORF">C2857_005132</name>
</gene>
<dbReference type="EMBL" id="CP031386">
    <property type="protein sequence ID" value="QPG96736.1"/>
    <property type="molecule type" value="Genomic_DNA"/>
</dbReference>
<sequence length="623" mass="69908">MFRRLLPFHQPRPNACYTHGPCLKSAQPAKMRFMFGRSRGEYRPLPRYENHDIPSDVSSDISSDSRCSESARRTKWIIGGTALLLGTVLAARYLVPCSESFGYVTDDAPPSDKVLTAQQLQALQTGNHSISAGGDRRLRVFMSADSPHINLCKSAMSAVALGYPAPILLNWGGEFYPKEWYLAGSHIAKLESLLSVIEDLLARAEGEDSDAHDHDLAVLVGAHDVWFQLPPSVLIQRYHQLNREADKRVHRRWQDAQGFAADFPIQSPKQSIIVTAAKDCHSTTESDSDPHYMYGRGTDKVSSTPSYPAREFDKIQPRCVNNAMVIGTMGSLRDALIREKAKVETIAHRGRQLWSDQPLFGEVIGAQETWREWVRELGATWNGTTSENFLSKLARDVREIAKASMHGERFEYGIGLEDSFSTISPTCSAEDRGDFVRINDVQAVQEASVKAGVPYEEVRIRGVPGELSQKMVGPKQLEAVEWGDVPLYSDFYLGVTPVVIHHNAYPDGPKRKTRLVEWWSKMWFHAQLRNLVAHAMLPISPRSIIRPLARVTLQAQTGEGEIRYWAPKSDIHNRMVKIYQPSPIDTTSGGSYIPMAWEGICQSGTERPWHQEIFGDAKGPWQM</sequence>
<dbReference type="PANTHER" id="PTHR36587">
    <property type="entry name" value="EXPRESSION SITE-ASSOCIATED GENE 3 (ESAG3)-LIKE PROTEIN"/>
    <property type="match status" value="1"/>
</dbReference>
<feature type="region of interest" description="Disordered" evidence="1">
    <location>
        <begin position="45"/>
        <end position="64"/>
    </location>
</feature>